<protein>
    <submittedName>
        <fullName evidence="1">Uncharacterized protein</fullName>
    </submittedName>
</protein>
<evidence type="ECO:0000313" key="2">
    <source>
        <dbReference type="Proteomes" id="UP000045285"/>
    </source>
</evidence>
<organism evidence="1 2">
    <name type="scientific">Mesorhizobium plurifarium</name>
    <dbReference type="NCBI Taxonomy" id="69974"/>
    <lineage>
        <taxon>Bacteria</taxon>
        <taxon>Pseudomonadati</taxon>
        <taxon>Pseudomonadota</taxon>
        <taxon>Alphaproteobacteria</taxon>
        <taxon>Hyphomicrobiales</taxon>
        <taxon>Phyllobacteriaceae</taxon>
        <taxon>Mesorhizobium</taxon>
    </lineage>
</organism>
<gene>
    <name evidence="1" type="ORF">MPL3356_120037</name>
</gene>
<reference evidence="2" key="1">
    <citation type="submission" date="2014-08" db="EMBL/GenBank/DDBJ databases">
        <authorList>
            <person name="Moulin L."/>
        </authorList>
    </citation>
    <scope>NUCLEOTIDE SEQUENCE [LARGE SCALE GENOMIC DNA]</scope>
</reference>
<dbReference type="AlphaFoldDB" id="A0A090EZM2"/>
<dbReference type="EMBL" id="CCMZ01000004">
    <property type="protein sequence ID" value="CDX12550.1"/>
    <property type="molecule type" value="Genomic_DNA"/>
</dbReference>
<sequence length="63" mass="7222">MTAYQVVEPAQLTILAKALDDHCARHRIADEMDREQVALKLFSLFRQGLIDPERLKTELERAG</sequence>
<name>A0A090EZM2_MESPL</name>
<evidence type="ECO:0000313" key="1">
    <source>
        <dbReference type="EMBL" id="CDX12550.1"/>
    </source>
</evidence>
<accession>A0A090EZM2</accession>
<dbReference type="Proteomes" id="UP000045285">
    <property type="component" value="Unassembled WGS sequence"/>
</dbReference>
<keyword evidence="2" id="KW-1185">Reference proteome</keyword>
<proteinExistence type="predicted"/>